<feature type="binding site" evidence="10">
    <location>
        <position position="14"/>
    </location>
    <ligand>
        <name>ATP</name>
        <dbReference type="ChEBI" id="CHEBI:30616"/>
    </ligand>
</feature>
<accession>A0A196SDM5</accession>
<dbReference type="HAMAP" id="MF_00039">
    <property type="entry name" value="Adenylate_kinase_AK6"/>
    <property type="match status" value="1"/>
</dbReference>
<evidence type="ECO:0000256" key="4">
    <source>
        <dbReference type="ARBA" id="ARBA00022552"/>
    </source>
</evidence>
<comment type="catalytic activity">
    <reaction evidence="1 10">
        <text>AMP + ATP = 2 ADP</text>
        <dbReference type="Rhea" id="RHEA:12973"/>
        <dbReference type="ChEBI" id="CHEBI:30616"/>
        <dbReference type="ChEBI" id="CHEBI:456215"/>
        <dbReference type="ChEBI" id="CHEBI:456216"/>
        <dbReference type="EC" id="2.7.4.3"/>
    </reaction>
</comment>
<keyword evidence="4 10" id="KW-0698">rRNA processing</keyword>
<dbReference type="AlphaFoldDB" id="A0A196SDM5"/>
<dbReference type="GO" id="GO:0004017">
    <property type="term" value="F:AMP kinase activity"/>
    <property type="evidence" value="ECO:0007669"/>
    <property type="project" value="UniProtKB-UniRule"/>
</dbReference>
<keyword evidence="5 10" id="KW-0808">Transferase</keyword>
<comment type="caution">
    <text evidence="10">Lacks conserved residue(s) required for the propagation of feature annotation.</text>
</comment>
<dbReference type="FunFam" id="3.40.50.300:FF:000372">
    <property type="entry name" value="Adenylate kinase isoenzyme 6 homolog"/>
    <property type="match status" value="1"/>
</dbReference>
<evidence type="ECO:0000256" key="6">
    <source>
        <dbReference type="ARBA" id="ARBA00022741"/>
    </source>
</evidence>
<dbReference type="Pfam" id="PF13238">
    <property type="entry name" value="AAA_18"/>
    <property type="match status" value="1"/>
</dbReference>
<organism evidence="11 12">
    <name type="scientific">Blastocystis sp. subtype 1 (strain ATCC 50177 / NandII)</name>
    <dbReference type="NCBI Taxonomy" id="478820"/>
    <lineage>
        <taxon>Eukaryota</taxon>
        <taxon>Sar</taxon>
        <taxon>Stramenopiles</taxon>
        <taxon>Bigyra</taxon>
        <taxon>Opalozoa</taxon>
        <taxon>Opalinata</taxon>
        <taxon>Blastocystidae</taxon>
        <taxon>Blastocystis</taxon>
    </lineage>
</organism>
<evidence type="ECO:0000313" key="11">
    <source>
        <dbReference type="EMBL" id="OAO15160.1"/>
    </source>
</evidence>
<feature type="region of interest" description="LID" evidence="10">
    <location>
        <begin position="112"/>
        <end position="122"/>
    </location>
</feature>
<dbReference type="GO" id="GO:0016887">
    <property type="term" value="F:ATP hydrolysis activity"/>
    <property type="evidence" value="ECO:0007669"/>
    <property type="project" value="UniProtKB-UniRule"/>
</dbReference>
<dbReference type="Proteomes" id="UP000078348">
    <property type="component" value="Unassembled WGS sequence"/>
</dbReference>
<keyword evidence="12" id="KW-1185">Reference proteome</keyword>
<sequence length="177" mass="20511">MGKLPNILVTGTPGTGKTTFANMIAEKTGMKRITVGDIVKQEQFSSGWDEEFQCLIVDENAEDRLLDYLEPIMSEGGVVLEHHTVDFFPERWFDLVLVLRCDNTILFDRLVNRGYSTHKIEENVECEIMQSILDEARESYDVNIVHELRSETFEDLEENVNRVAQWFENWKAEHPDV</sequence>
<keyword evidence="6 10" id="KW-0547">Nucleotide-binding</keyword>
<evidence type="ECO:0000256" key="7">
    <source>
        <dbReference type="ARBA" id="ARBA00022777"/>
    </source>
</evidence>
<dbReference type="InterPro" id="IPR027417">
    <property type="entry name" value="P-loop_NTPase"/>
</dbReference>
<dbReference type="STRING" id="478820.A0A196SDM5"/>
<dbReference type="GO" id="GO:0005634">
    <property type="term" value="C:nucleus"/>
    <property type="evidence" value="ECO:0007669"/>
    <property type="project" value="UniProtKB-SubCell"/>
</dbReference>
<dbReference type="InterPro" id="IPR020618">
    <property type="entry name" value="Adenyl_kinase_AK6"/>
</dbReference>
<keyword evidence="9 10" id="KW-0539">Nucleus</keyword>
<comment type="similarity">
    <text evidence="10">Belongs to the adenylate kinase family. AK6 subfamily.</text>
</comment>
<keyword evidence="8 10" id="KW-0067">ATP-binding</keyword>
<proteinExistence type="inferred from homology"/>
<name>A0A196SDM5_BLAHN</name>
<dbReference type="GO" id="GO:0005737">
    <property type="term" value="C:cytoplasm"/>
    <property type="evidence" value="ECO:0007669"/>
    <property type="project" value="UniProtKB-SubCell"/>
</dbReference>
<evidence type="ECO:0000256" key="3">
    <source>
        <dbReference type="ARBA" id="ARBA00022517"/>
    </source>
</evidence>
<keyword evidence="2 10" id="KW-0963">Cytoplasm</keyword>
<evidence type="ECO:0000256" key="2">
    <source>
        <dbReference type="ARBA" id="ARBA00022490"/>
    </source>
</evidence>
<dbReference type="EMBL" id="LXWW01000168">
    <property type="protein sequence ID" value="OAO15160.1"/>
    <property type="molecule type" value="Genomic_DNA"/>
</dbReference>
<protein>
    <recommendedName>
        <fullName evidence="10">Adenylate kinase isoenzyme 6 homolog</fullName>
        <shortName evidence="10">AK6</shortName>
        <ecNumber evidence="10">2.7.4.3</ecNumber>
    </recommendedName>
    <alternativeName>
        <fullName evidence="10">Dual activity adenylate kinase/ATPase</fullName>
        <shortName evidence="10">AK/ATPase</shortName>
    </alternativeName>
</protein>
<feature type="binding site" evidence="10">
    <location>
        <position position="17"/>
    </location>
    <ligand>
        <name>ATP</name>
        <dbReference type="ChEBI" id="CHEBI:30616"/>
    </ligand>
</feature>
<feature type="binding site" evidence="10">
    <location>
        <position position="18"/>
    </location>
    <ligand>
        <name>ATP</name>
        <dbReference type="ChEBI" id="CHEBI:30616"/>
    </ligand>
</feature>
<dbReference type="OrthoDB" id="10251185at2759"/>
<comment type="subunit">
    <text evidence="10">Interacts with small ribosomal subunit protein uS11. Not a structural component of 43S pre-ribosomes, but transiently interacts with them by binding to uS11.</text>
</comment>
<dbReference type="GO" id="GO:0042274">
    <property type="term" value="P:ribosomal small subunit biogenesis"/>
    <property type="evidence" value="ECO:0007669"/>
    <property type="project" value="UniProtKB-UniRule"/>
</dbReference>
<reference evidence="11 12" key="1">
    <citation type="submission" date="2016-05" db="EMBL/GenBank/DDBJ databases">
        <title>Nuclear genome of Blastocystis sp. subtype 1 NandII.</title>
        <authorList>
            <person name="Gentekaki E."/>
            <person name="Curtis B."/>
            <person name="Stairs C."/>
            <person name="Eme L."/>
            <person name="Herman E."/>
            <person name="Klimes V."/>
            <person name="Arias M.C."/>
            <person name="Elias M."/>
            <person name="Hilliou F."/>
            <person name="Klute M."/>
            <person name="Malik S.-B."/>
            <person name="Pightling A."/>
            <person name="Rachubinski R."/>
            <person name="Salas D."/>
            <person name="Schlacht A."/>
            <person name="Suga H."/>
            <person name="Archibald J."/>
            <person name="Ball S.G."/>
            <person name="Clark G."/>
            <person name="Dacks J."/>
            <person name="Van Der Giezen M."/>
            <person name="Tsaousis A."/>
            <person name="Roger A."/>
        </authorList>
    </citation>
    <scope>NUCLEOTIDE SEQUENCE [LARGE SCALE GENOMIC DNA]</scope>
    <source>
        <strain evidence="12">ATCC 50177 / NandII</strain>
    </source>
</reference>
<evidence type="ECO:0000313" key="12">
    <source>
        <dbReference type="Proteomes" id="UP000078348"/>
    </source>
</evidence>
<dbReference type="GO" id="GO:0005524">
    <property type="term" value="F:ATP binding"/>
    <property type="evidence" value="ECO:0007669"/>
    <property type="project" value="UniProtKB-KW"/>
</dbReference>
<dbReference type="PANTHER" id="PTHR12595:SF0">
    <property type="entry name" value="ADENYLATE KINASE ISOENZYME 6"/>
    <property type="match status" value="1"/>
</dbReference>
<comment type="subcellular location">
    <subcellularLocation>
        <location evidence="10">Cytoplasm</location>
    </subcellularLocation>
    <subcellularLocation>
        <location evidence="10">Nucleus</location>
    </subcellularLocation>
</comment>
<comment type="caution">
    <text evidence="11">The sequence shown here is derived from an EMBL/GenBank/DDBJ whole genome shotgun (WGS) entry which is preliminary data.</text>
</comment>
<gene>
    <name evidence="11" type="ORF">AV274_3146</name>
</gene>
<comment type="catalytic activity">
    <reaction evidence="10">
        <text>ATP + H2O = ADP + phosphate + H(+)</text>
        <dbReference type="Rhea" id="RHEA:13065"/>
        <dbReference type="ChEBI" id="CHEBI:15377"/>
        <dbReference type="ChEBI" id="CHEBI:15378"/>
        <dbReference type="ChEBI" id="CHEBI:30616"/>
        <dbReference type="ChEBI" id="CHEBI:43474"/>
        <dbReference type="ChEBI" id="CHEBI:456216"/>
    </reaction>
</comment>
<evidence type="ECO:0000256" key="5">
    <source>
        <dbReference type="ARBA" id="ARBA00022679"/>
    </source>
</evidence>
<keyword evidence="3 10" id="KW-0690">Ribosome biogenesis</keyword>
<evidence type="ECO:0000256" key="10">
    <source>
        <dbReference type="HAMAP-Rule" id="MF_03173"/>
    </source>
</evidence>
<feature type="binding site" evidence="10">
    <location>
        <position position="113"/>
    </location>
    <ligand>
        <name>ATP</name>
        <dbReference type="ChEBI" id="CHEBI:30616"/>
    </ligand>
</feature>
<dbReference type="Gene3D" id="3.40.50.300">
    <property type="entry name" value="P-loop containing nucleotide triphosphate hydrolases"/>
    <property type="match status" value="1"/>
</dbReference>
<comment type="function">
    <text evidence="10">Broad-specificity nucleoside monophosphate (NMP) kinase that catalyzes the reversible transfer of the terminal phosphate group between nucleoside triphosphates and monophosphates. Has also ATPase activity. Involved in the late cytoplasmic maturation steps of the 40S ribosomal particles, specifically 18S rRNA maturation. While NMP activity is not required for ribosome maturation, ATPase activity is. Associates transiently with small ribosomal subunit protein uS11. ATP hydrolysis breaks the interaction with uS11. May temporarily remove uS11 from the ribosome to enable a conformational change of the ribosomal RNA that is needed for the final maturation step of the small ribosomal subunit. Its NMP activity may have a role in nuclear energy homeostasis.</text>
</comment>
<dbReference type="EC" id="2.7.4.3" evidence="10"/>
<dbReference type="GO" id="GO:0006364">
    <property type="term" value="P:rRNA processing"/>
    <property type="evidence" value="ECO:0007669"/>
    <property type="project" value="UniProtKB-KW"/>
</dbReference>
<dbReference type="PANTHER" id="PTHR12595">
    <property type="entry name" value="POS9-ACTIVATING FACTOR FAP7-RELATED"/>
    <property type="match status" value="1"/>
</dbReference>
<evidence type="ECO:0000256" key="8">
    <source>
        <dbReference type="ARBA" id="ARBA00022840"/>
    </source>
</evidence>
<evidence type="ECO:0000256" key="9">
    <source>
        <dbReference type="ARBA" id="ARBA00023242"/>
    </source>
</evidence>
<evidence type="ECO:0000256" key="1">
    <source>
        <dbReference type="ARBA" id="ARBA00000582"/>
    </source>
</evidence>
<keyword evidence="7 10" id="KW-0418">Kinase</keyword>
<dbReference type="SUPFAM" id="SSF52540">
    <property type="entry name" value="P-loop containing nucleoside triphosphate hydrolases"/>
    <property type="match status" value="1"/>
</dbReference>
<feature type="binding site" evidence="10">
    <location>
        <position position="16"/>
    </location>
    <ligand>
        <name>ATP</name>
        <dbReference type="ChEBI" id="CHEBI:30616"/>
    </ligand>
</feature>
<feature type="binding site" evidence="10">
    <location>
        <position position="19"/>
    </location>
    <ligand>
        <name>ATP</name>
        <dbReference type="ChEBI" id="CHEBI:30616"/>
    </ligand>
</feature>